<evidence type="ECO:0000313" key="2">
    <source>
        <dbReference type="EMBL" id="SFQ08919.1"/>
    </source>
</evidence>
<sequence>MPEETPATPDEKLRGSIASKVLIYGSIVLAIIATVVIIAGIILLKQADGDPQKIGQATSIITGTFYALLPVIATWVGTVIAFYFGKANFEAAGNLVKQITNSDQKLQAIKVSDPGVMILFNDISFNKDIVSKEDKDINVQKDLIDFMDTNKKGERLPIFNDKKVLRYIIHESTVNEFVRKLISSKYDQLKDKKPEDISLEQMINNTNDDLKNKITKSASYISKTATLFEASQKLINNPLCQDVFVTETGNQNEEIIGWITNNKISELAKV</sequence>
<dbReference type="RefSeq" id="WP_090657844.1">
    <property type="nucleotide sequence ID" value="NZ_FOXQ01000005.1"/>
</dbReference>
<keyword evidence="1" id="KW-0812">Transmembrane</keyword>
<keyword evidence="1" id="KW-0472">Membrane</keyword>
<proteinExistence type="predicted"/>
<reference evidence="2 3" key="1">
    <citation type="submission" date="2016-10" db="EMBL/GenBank/DDBJ databases">
        <authorList>
            <person name="de Groot N.N."/>
        </authorList>
    </citation>
    <scope>NUCLEOTIDE SEQUENCE [LARGE SCALE GENOMIC DNA]</scope>
    <source>
        <strain evidence="2 3">DSM 28286</strain>
    </source>
</reference>
<name>A0A1I5VN48_9BACT</name>
<dbReference type="EMBL" id="FOXQ01000005">
    <property type="protein sequence ID" value="SFQ08919.1"/>
    <property type="molecule type" value="Genomic_DNA"/>
</dbReference>
<accession>A0A1I5VN48</accession>
<gene>
    <name evidence="2" type="ORF">SAMN05444277_10593</name>
</gene>
<feature type="transmembrane region" description="Helical" evidence="1">
    <location>
        <begin position="64"/>
        <end position="84"/>
    </location>
</feature>
<organism evidence="2 3">
    <name type="scientific">Parafilimonas terrae</name>
    <dbReference type="NCBI Taxonomy" id="1465490"/>
    <lineage>
        <taxon>Bacteria</taxon>
        <taxon>Pseudomonadati</taxon>
        <taxon>Bacteroidota</taxon>
        <taxon>Chitinophagia</taxon>
        <taxon>Chitinophagales</taxon>
        <taxon>Chitinophagaceae</taxon>
        <taxon>Parafilimonas</taxon>
    </lineage>
</organism>
<keyword evidence="3" id="KW-1185">Reference proteome</keyword>
<dbReference type="OrthoDB" id="4582921at2"/>
<keyword evidence="1" id="KW-1133">Transmembrane helix</keyword>
<evidence type="ECO:0000256" key="1">
    <source>
        <dbReference type="SAM" id="Phobius"/>
    </source>
</evidence>
<evidence type="ECO:0000313" key="3">
    <source>
        <dbReference type="Proteomes" id="UP000199031"/>
    </source>
</evidence>
<dbReference type="STRING" id="1465490.SAMN05444277_10593"/>
<protein>
    <submittedName>
        <fullName evidence="2">Uncharacterized protein</fullName>
    </submittedName>
</protein>
<dbReference type="AlphaFoldDB" id="A0A1I5VN48"/>
<feature type="transmembrane region" description="Helical" evidence="1">
    <location>
        <begin position="21"/>
        <end position="44"/>
    </location>
</feature>
<dbReference type="Proteomes" id="UP000199031">
    <property type="component" value="Unassembled WGS sequence"/>
</dbReference>